<dbReference type="InterPro" id="IPR039793">
    <property type="entry name" value="UROS/Hem4"/>
</dbReference>
<evidence type="ECO:0000256" key="6">
    <source>
        <dbReference type="ARBA" id="ARBA00037589"/>
    </source>
</evidence>
<evidence type="ECO:0000256" key="4">
    <source>
        <dbReference type="ARBA" id="ARBA00023239"/>
    </source>
</evidence>
<dbReference type="OrthoDB" id="9815856at2"/>
<dbReference type="Gene3D" id="3.40.50.10090">
    <property type="match status" value="2"/>
</dbReference>
<comment type="function">
    <text evidence="6 9">Catalyzes cyclization of the linear tetrapyrrole, hydroxymethylbilane, to the macrocyclic uroporphyrinogen III.</text>
</comment>
<comment type="similarity">
    <text evidence="2 9">Belongs to the uroporphyrinogen-III synthase family.</text>
</comment>
<dbReference type="PANTHER" id="PTHR38042">
    <property type="entry name" value="UROPORPHYRINOGEN-III SYNTHASE, CHLOROPLASTIC"/>
    <property type="match status" value="1"/>
</dbReference>
<comment type="pathway">
    <text evidence="1 9">Porphyrin-containing compound metabolism; protoporphyrin-IX biosynthesis; coproporphyrinogen-III from 5-aminolevulinate: step 3/4.</text>
</comment>
<feature type="compositionally biased region" description="Basic and acidic residues" evidence="10">
    <location>
        <begin position="322"/>
        <end position="331"/>
    </location>
</feature>
<dbReference type="Pfam" id="PF02602">
    <property type="entry name" value="HEM4"/>
    <property type="match status" value="1"/>
</dbReference>
<evidence type="ECO:0000313" key="13">
    <source>
        <dbReference type="Proteomes" id="UP000276055"/>
    </source>
</evidence>
<feature type="compositionally biased region" description="Low complexity" evidence="10">
    <location>
        <begin position="292"/>
        <end position="318"/>
    </location>
</feature>
<evidence type="ECO:0000256" key="8">
    <source>
        <dbReference type="ARBA" id="ARBA00048617"/>
    </source>
</evidence>
<name>A0A495ETT2_9MICC</name>
<dbReference type="InterPro" id="IPR003754">
    <property type="entry name" value="4pyrrol_synth_uPrphyn_synth"/>
</dbReference>
<comment type="caution">
    <text evidence="12">The sequence shown here is derived from an EMBL/GenBank/DDBJ whole genome shotgun (WGS) entry which is preliminary data.</text>
</comment>
<evidence type="ECO:0000256" key="3">
    <source>
        <dbReference type="ARBA" id="ARBA00013109"/>
    </source>
</evidence>
<dbReference type="Proteomes" id="UP000276055">
    <property type="component" value="Unassembled WGS sequence"/>
</dbReference>
<protein>
    <recommendedName>
        <fullName evidence="7 9">Uroporphyrinogen-III synthase</fullName>
        <ecNumber evidence="3 9">4.2.1.75</ecNumber>
    </recommendedName>
</protein>
<dbReference type="PANTHER" id="PTHR38042:SF1">
    <property type="entry name" value="UROPORPHYRINOGEN-III SYNTHASE, CHLOROPLASTIC"/>
    <property type="match status" value="1"/>
</dbReference>
<dbReference type="InterPro" id="IPR036108">
    <property type="entry name" value="4pyrrol_syn_uPrphyn_synt_sf"/>
</dbReference>
<feature type="domain" description="Tetrapyrrole biosynthesis uroporphyrinogen III synthase" evidence="11">
    <location>
        <begin position="35"/>
        <end position="287"/>
    </location>
</feature>
<dbReference type="EC" id="4.2.1.75" evidence="3 9"/>
<reference evidence="12 13" key="1">
    <citation type="submission" date="2018-10" db="EMBL/GenBank/DDBJ databases">
        <title>Genomic Encyclopedia of Type Strains, Phase IV (KMG-IV): sequencing the most valuable type-strain genomes for metagenomic binning, comparative biology and taxonomic classification.</title>
        <authorList>
            <person name="Goeker M."/>
        </authorList>
    </citation>
    <scope>NUCLEOTIDE SEQUENCE [LARGE SCALE GENOMIC DNA]</scope>
    <source>
        <strain evidence="12 13">DSM 25586</strain>
    </source>
</reference>
<feature type="region of interest" description="Disordered" evidence="10">
    <location>
        <begin position="292"/>
        <end position="331"/>
    </location>
</feature>
<evidence type="ECO:0000256" key="9">
    <source>
        <dbReference type="RuleBase" id="RU366031"/>
    </source>
</evidence>
<comment type="catalytic activity">
    <reaction evidence="8 9">
        <text>hydroxymethylbilane = uroporphyrinogen III + H2O</text>
        <dbReference type="Rhea" id="RHEA:18965"/>
        <dbReference type="ChEBI" id="CHEBI:15377"/>
        <dbReference type="ChEBI" id="CHEBI:57308"/>
        <dbReference type="ChEBI" id="CHEBI:57845"/>
        <dbReference type="EC" id="4.2.1.75"/>
    </reaction>
</comment>
<evidence type="ECO:0000256" key="5">
    <source>
        <dbReference type="ARBA" id="ARBA00023244"/>
    </source>
</evidence>
<dbReference type="GO" id="GO:0004852">
    <property type="term" value="F:uroporphyrinogen-III synthase activity"/>
    <property type="evidence" value="ECO:0007669"/>
    <property type="project" value="UniProtKB-UniRule"/>
</dbReference>
<dbReference type="UniPathway" id="UPA00251">
    <property type="reaction ID" value="UER00320"/>
</dbReference>
<proteinExistence type="inferred from homology"/>
<evidence type="ECO:0000256" key="10">
    <source>
        <dbReference type="SAM" id="MobiDB-lite"/>
    </source>
</evidence>
<keyword evidence="4 9" id="KW-0456">Lyase</keyword>
<evidence type="ECO:0000256" key="1">
    <source>
        <dbReference type="ARBA" id="ARBA00004772"/>
    </source>
</evidence>
<keyword evidence="5 9" id="KW-0627">Porphyrin biosynthesis</keyword>
<dbReference type="CDD" id="cd06578">
    <property type="entry name" value="HemD"/>
    <property type="match status" value="1"/>
</dbReference>
<sequence length="331" mass="34273">MGRDSASNEGTRGHDGQALEGARILIARSPDRAGDLVAALRRLGAEPVLLPLIDFEMARDQHSLDVAFDALGAGAYNWLVISSVTTVQVLEAKAVERGSTLAAWLPGHVQVATIGPATRQILESRGISVDLAPTALQSGTGLLGVWPEGRSSVLLPQADIADPRLRRGLERRGASVQAVTAYRTVEYPADPRLSLPASRPVETGAAVNGPPADVLTAAEARREILAGRLDAVVAASPSAARRIHADLAPLGACRFVAIGRSTAGEAADLGLSVAAVAEAPTASGLVAAVVRAQQSRQPQQPSAWPAPAGQPPAHQSPAVRFPAEHPAKDNT</sequence>
<evidence type="ECO:0000259" key="11">
    <source>
        <dbReference type="Pfam" id="PF02602"/>
    </source>
</evidence>
<evidence type="ECO:0000256" key="7">
    <source>
        <dbReference type="ARBA" id="ARBA00040167"/>
    </source>
</evidence>
<gene>
    <name evidence="12" type="ORF">C8D78_1040</name>
</gene>
<dbReference type="RefSeq" id="WP_120950845.1">
    <property type="nucleotide sequence ID" value="NZ_RBIR01000002.1"/>
</dbReference>
<dbReference type="SUPFAM" id="SSF69618">
    <property type="entry name" value="HemD-like"/>
    <property type="match status" value="1"/>
</dbReference>
<evidence type="ECO:0000313" key="12">
    <source>
        <dbReference type="EMBL" id="RKR20405.1"/>
    </source>
</evidence>
<evidence type="ECO:0000256" key="2">
    <source>
        <dbReference type="ARBA" id="ARBA00008133"/>
    </source>
</evidence>
<dbReference type="GO" id="GO:0006782">
    <property type="term" value="P:protoporphyrinogen IX biosynthetic process"/>
    <property type="evidence" value="ECO:0007669"/>
    <property type="project" value="UniProtKB-UniRule"/>
</dbReference>
<dbReference type="EMBL" id="RBIR01000002">
    <property type="protein sequence ID" value="RKR20405.1"/>
    <property type="molecule type" value="Genomic_DNA"/>
</dbReference>
<accession>A0A495ETT2</accession>
<dbReference type="GO" id="GO:0006780">
    <property type="term" value="P:uroporphyrinogen III biosynthetic process"/>
    <property type="evidence" value="ECO:0007669"/>
    <property type="project" value="UniProtKB-UniRule"/>
</dbReference>
<organism evidence="12 13">
    <name type="scientific">Arthrobacter oryzae</name>
    <dbReference type="NCBI Taxonomy" id="409290"/>
    <lineage>
        <taxon>Bacteria</taxon>
        <taxon>Bacillati</taxon>
        <taxon>Actinomycetota</taxon>
        <taxon>Actinomycetes</taxon>
        <taxon>Micrococcales</taxon>
        <taxon>Micrococcaceae</taxon>
        <taxon>Arthrobacter</taxon>
    </lineage>
</organism>
<dbReference type="AlphaFoldDB" id="A0A495ETT2"/>